<proteinExistence type="predicted"/>
<accession>A0A8X7BBC9</accession>
<comment type="caution">
    <text evidence="1">The sequence shown here is derived from an EMBL/GenBank/DDBJ whole genome shotgun (WGS) entry which is preliminary data.</text>
</comment>
<organism evidence="1 2">
    <name type="scientific">Trichonephila clavipes</name>
    <name type="common">Golden silk orbweaver</name>
    <name type="synonym">Nephila clavipes</name>
    <dbReference type="NCBI Taxonomy" id="2585209"/>
    <lineage>
        <taxon>Eukaryota</taxon>
        <taxon>Metazoa</taxon>
        <taxon>Ecdysozoa</taxon>
        <taxon>Arthropoda</taxon>
        <taxon>Chelicerata</taxon>
        <taxon>Arachnida</taxon>
        <taxon>Araneae</taxon>
        <taxon>Araneomorphae</taxon>
        <taxon>Entelegynae</taxon>
        <taxon>Araneoidea</taxon>
        <taxon>Nephilidae</taxon>
        <taxon>Trichonephila</taxon>
    </lineage>
</organism>
<keyword evidence="2" id="KW-1185">Reference proteome</keyword>
<reference evidence="1" key="1">
    <citation type="submission" date="2020-08" db="EMBL/GenBank/DDBJ databases">
        <title>Multicomponent nature underlies the extraordinary mechanical properties of spider dragline silk.</title>
        <authorList>
            <person name="Kono N."/>
            <person name="Nakamura H."/>
            <person name="Mori M."/>
            <person name="Yoshida Y."/>
            <person name="Ohtoshi R."/>
            <person name="Malay A.D."/>
            <person name="Moran D.A.P."/>
            <person name="Tomita M."/>
            <person name="Numata K."/>
            <person name="Arakawa K."/>
        </authorList>
    </citation>
    <scope>NUCLEOTIDE SEQUENCE</scope>
</reference>
<evidence type="ECO:0000313" key="2">
    <source>
        <dbReference type="Proteomes" id="UP000887159"/>
    </source>
</evidence>
<gene>
    <name evidence="1" type="ORF">TNCV_2486981</name>
</gene>
<sequence>MLPSLFHDKFSTNCFKKIFTQGHHSSRVEEEKTGFFHLVPLLLKEHLLNEQTQPMANNADTTVHFHRTAVFTEHPGFFWNNQD</sequence>
<name>A0A8X7BBC9_TRICX</name>
<dbReference type="Proteomes" id="UP000887159">
    <property type="component" value="Unassembled WGS sequence"/>
</dbReference>
<dbReference type="EMBL" id="BMAU01021371">
    <property type="protein sequence ID" value="GFY25578.1"/>
    <property type="molecule type" value="Genomic_DNA"/>
</dbReference>
<evidence type="ECO:0000313" key="1">
    <source>
        <dbReference type="EMBL" id="GFY25578.1"/>
    </source>
</evidence>
<dbReference type="AlphaFoldDB" id="A0A8X7BBC9"/>
<protein>
    <submittedName>
        <fullName evidence="1">Uncharacterized protein</fullName>
    </submittedName>
</protein>